<organism evidence="5 6">
    <name type="scientific">Tengunoibacter tsumagoiensis</name>
    <dbReference type="NCBI Taxonomy" id="2014871"/>
    <lineage>
        <taxon>Bacteria</taxon>
        <taxon>Bacillati</taxon>
        <taxon>Chloroflexota</taxon>
        <taxon>Ktedonobacteria</taxon>
        <taxon>Ktedonobacterales</taxon>
        <taxon>Dictyobacteraceae</taxon>
        <taxon>Tengunoibacter</taxon>
    </lineage>
</organism>
<keyword evidence="1" id="KW-0805">Transcription regulation</keyword>
<dbReference type="OrthoDB" id="9782299at2"/>
<dbReference type="PROSITE" id="PS50949">
    <property type="entry name" value="HTH_GNTR"/>
    <property type="match status" value="1"/>
</dbReference>
<dbReference type="PRINTS" id="PR00035">
    <property type="entry name" value="HTHGNTR"/>
</dbReference>
<dbReference type="SUPFAM" id="SSF53822">
    <property type="entry name" value="Periplasmic binding protein-like I"/>
    <property type="match status" value="1"/>
</dbReference>
<evidence type="ECO:0000313" key="5">
    <source>
        <dbReference type="EMBL" id="GCE11223.1"/>
    </source>
</evidence>
<gene>
    <name evidence="5" type="ORF">KTT_10820</name>
</gene>
<dbReference type="PANTHER" id="PTHR30146">
    <property type="entry name" value="LACI-RELATED TRANSCRIPTIONAL REPRESSOR"/>
    <property type="match status" value="1"/>
</dbReference>
<dbReference type="Proteomes" id="UP000287352">
    <property type="component" value="Unassembled WGS sequence"/>
</dbReference>
<name>A0A401ZWH1_9CHLR</name>
<dbReference type="InterPro" id="IPR000524">
    <property type="entry name" value="Tscrpt_reg_HTH_GntR"/>
</dbReference>
<dbReference type="PANTHER" id="PTHR30146:SF153">
    <property type="entry name" value="LACTOSE OPERON REPRESSOR"/>
    <property type="match status" value="1"/>
</dbReference>
<evidence type="ECO:0000313" key="6">
    <source>
        <dbReference type="Proteomes" id="UP000287352"/>
    </source>
</evidence>
<dbReference type="GO" id="GO:0003700">
    <property type="term" value="F:DNA-binding transcription factor activity"/>
    <property type="evidence" value="ECO:0007669"/>
    <property type="project" value="InterPro"/>
</dbReference>
<accession>A0A401ZWH1</accession>
<evidence type="ECO:0000256" key="1">
    <source>
        <dbReference type="ARBA" id="ARBA00023015"/>
    </source>
</evidence>
<protein>
    <recommendedName>
        <fullName evidence="4">HTH gntR-type domain-containing protein</fullName>
    </recommendedName>
</protein>
<evidence type="ECO:0000256" key="2">
    <source>
        <dbReference type="ARBA" id="ARBA00023125"/>
    </source>
</evidence>
<dbReference type="AlphaFoldDB" id="A0A401ZWH1"/>
<evidence type="ECO:0000259" key="4">
    <source>
        <dbReference type="PROSITE" id="PS50949"/>
    </source>
</evidence>
<comment type="caution">
    <text evidence="5">The sequence shown here is derived from an EMBL/GenBank/DDBJ whole genome shotgun (WGS) entry which is preliminary data.</text>
</comment>
<proteinExistence type="predicted"/>
<keyword evidence="6" id="KW-1185">Reference proteome</keyword>
<dbReference type="SUPFAM" id="SSF46785">
    <property type="entry name" value="Winged helix' DNA-binding domain"/>
    <property type="match status" value="1"/>
</dbReference>
<feature type="domain" description="HTH gntR-type" evidence="4">
    <location>
        <begin position="1"/>
        <end position="54"/>
    </location>
</feature>
<dbReference type="EMBL" id="BIFR01000001">
    <property type="protein sequence ID" value="GCE11223.1"/>
    <property type="molecule type" value="Genomic_DNA"/>
</dbReference>
<dbReference type="Gene3D" id="3.40.50.2300">
    <property type="match status" value="2"/>
</dbReference>
<dbReference type="Pfam" id="PF00392">
    <property type="entry name" value="GntR"/>
    <property type="match status" value="1"/>
</dbReference>
<keyword evidence="2" id="KW-0238">DNA-binding</keyword>
<dbReference type="GO" id="GO:0000976">
    <property type="term" value="F:transcription cis-regulatory region binding"/>
    <property type="evidence" value="ECO:0007669"/>
    <property type="project" value="TreeGrafter"/>
</dbReference>
<dbReference type="InterPro" id="IPR036388">
    <property type="entry name" value="WH-like_DNA-bd_sf"/>
</dbReference>
<dbReference type="Gene3D" id="1.10.10.10">
    <property type="entry name" value="Winged helix-like DNA-binding domain superfamily/Winged helix DNA-binding domain"/>
    <property type="match status" value="1"/>
</dbReference>
<dbReference type="InterPro" id="IPR036390">
    <property type="entry name" value="WH_DNA-bd_sf"/>
</dbReference>
<dbReference type="SMART" id="SM00345">
    <property type="entry name" value="HTH_GNTR"/>
    <property type="match status" value="1"/>
</dbReference>
<dbReference type="InterPro" id="IPR028082">
    <property type="entry name" value="Peripla_BP_I"/>
</dbReference>
<reference evidence="6" key="1">
    <citation type="submission" date="2018-12" db="EMBL/GenBank/DDBJ databases">
        <title>Tengunoibacter tsumagoiensis gen. nov., sp. nov., Dictyobacter kobayashii sp. nov., D. alpinus sp. nov., and D. joshuensis sp. nov. and description of Dictyobacteraceae fam. nov. within the order Ktedonobacterales isolated from Tengu-no-mugimeshi.</title>
        <authorList>
            <person name="Wang C.M."/>
            <person name="Zheng Y."/>
            <person name="Sakai Y."/>
            <person name="Toyoda A."/>
            <person name="Minakuchi Y."/>
            <person name="Abe K."/>
            <person name="Yokota A."/>
            <person name="Yabe S."/>
        </authorList>
    </citation>
    <scope>NUCLEOTIDE SEQUENCE [LARGE SCALE GENOMIC DNA]</scope>
    <source>
        <strain evidence="6">Uno3</strain>
    </source>
</reference>
<evidence type="ECO:0000256" key="3">
    <source>
        <dbReference type="ARBA" id="ARBA00023163"/>
    </source>
</evidence>
<keyword evidence="3" id="KW-0804">Transcription</keyword>
<sequence length="352" mass="40346">MAQELGPEARLPPVREMCELFSTSRVTLREALALLFTEQILYSKAREGIFVSPRIRHKSIAVLFDASIFTMRGLSPFWSSLWVLFTQEALRRQQFKEETCSFHHIMPTADFFHSLPEPIIQMFLEQRVHGVLAVGLGTPSSEWLLKQALPCISFAAGGHWIVKLDMAALTRQATQALVEQGCRRIGIWQQNLQRIIYEDITTYETFQGMKEVLEEKNMHLYPQFARILQLPLATNNPHKAMTFQEQGYQLAKDVFSRPPEERPDGLIICDEMLTDGALVAMQQMGIEPERDIKIATHANMYSPILFGHTARMLVFEFDPLELVQTMFSLLDMLMSGQKPTTRVINLLPRYAQ</sequence>